<evidence type="ECO:0000256" key="1">
    <source>
        <dbReference type="SAM" id="MobiDB-lite"/>
    </source>
</evidence>
<feature type="compositionally biased region" description="Basic and acidic residues" evidence="1">
    <location>
        <begin position="1"/>
        <end position="19"/>
    </location>
</feature>
<name>A0AAW2VF29_9LAMI</name>
<feature type="region of interest" description="Disordered" evidence="1">
    <location>
        <begin position="45"/>
        <end position="66"/>
    </location>
</feature>
<feature type="region of interest" description="Disordered" evidence="1">
    <location>
        <begin position="1"/>
        <end position="33"/>
    </location>
</feature>
<evidence type="ECO:0000313" key="2">
    <source>
        <dbReference type="EMBL" id="KAL0427990.1"/>
    </source>
</evidence>
<sequence>MGENRPDDDPFEATSKRECFQSVGPSSGRRKSSRQAAVAFRCLLDEEDEAGGDEEASSPGEEEKVVKEEVTEPPLSMVDWGPSNLKTSAIDQLRREFYIPNSMIIYTPGSSCCPILLR</sequence>
<dbReference type="EMBL" id="JACGWN010000010">
    <property type="protein sequence ID" value="KAL0427990.1"/>
    <property type="molecule type" value="Genomic_DNA"/>
</dbReference>
<feature type="compositionally biased region" description="Acidic residues" evidence="1">
    <location>
        <begin position="45"/>
        <end position="56"/>
    </location>
</feature>
<reference evidence="2" key="2">
    <citation type="journal article" date="2024" name="Plant">
        <title>Genomic evolution and insights into agronomic trait innovations of Sesamum species.</title>
        <authorList>
            <person name="Miao H."/>
            <person name="Wang L."/>
            <person name="Qu L."/>
            <person name="Liu H."/>
            <person name="Sun Y."/>
            <person name="Le M."/>
            <person name="Wang Q."/>
            <person name="Wei S."/>
            <person name="Zheng Y."/>
            <person name="Lin W."/>
            <person name="Duan Y."/>
            <person name="Cao H."/>
            <person name="Xiong S."/>
            <person name="Wang X."/>
            <person name="Wei L."/>
            <person name="Li C."/>
            <person name="Ma Q."/>
            <person name="Ju M."/>
            <person name="Zhao R."/>
            <person name="Li G."/>
            <person name="Mu C."/>
            <person name="Tian Q."/>
            <person name="Mei H."/>
            <person name="Zhang T."/>
            <person name="Gao T."/>
            <person name="Zhang H."/>
        </authorList>
    </citation>
    <scope>NUCLEOTIDE SEQUENCE</scope>
    <source>
        <strain evidence="2">KEN1</strain>
    </source>
</reference>
<organism evidence="2">
    <name type="scientific">Sesamum latifolium</name>
    <dbReference type="NCBI Taxonomy" id="2727402"/>
    <lineage>
        <taxon>Eukaryota</taxon>
        <taxon>Viridiplantae</taxon>
        <taxon>Streptophyta</taxon>
        <taxon>Embryophyta</taxon>
        <taxon>Tracheophyta</taxon>
        <taxon>Spermatophyta</taxon>
        <taxon>Magnoliopsida</taxon>
        <taxon>eudicotyledons</taxon>
        <taxon>Gunneridae</taxon>
        <taxon>Pentapetalae</taxon>
        <taxon>asterids</taxon>
        <taxon>lamiids</taxon>
        <taxon>Lamiales</taxon>
        <taxon>Pedaliaceae</taxon>
        <taxon>Sesamum</taxon>
    </lineage>
</organism>
<gene>
    <name evidence="2" type="ORF">Slati_2973800</name>
</gene>
<protein>
    <submittedName>
        <fullName evidence="2">Uncharacterized protein</fullName>
    </submittedName>
</protein>
<reference evidence="2" key="1">
    <citation type="submission" date="2020-06" db="EMBL/GenBank/DDBJ databases">
        <authorList>
            <person name="Li T."/>
            <person name="Hu X."/>
            <person name="Zhang T."/>
            <person name="Song X."/>
            <person name="Zhang H."/>
            <person name="Dai N."/>
            <person name="Sheng W."/>
            <person name="Hou X."/>
            <person name="Wei L."/>
        </authorList>
    </citation>
    <scope>NUCLEOTIDE SEQUENCE</scope>
    <source>
        <strain evidence="2">KEN1</strain>
        <tissue evidence="2">Leaf</tissue>
    </source>
</reference>
<dbReference type="AlphaFoldDB" id="A0AAW2VF29"/>
<accession>A0AAW2VF29</accession>
<proteinExistence type="predicted"/>
<comment type="caution">
    <text evidence="2">The sequence shown here is derived from an EMBL/GenBank/DDBJ whole genome shotgun (WGS) entry which is preliminary data.</text>
</comment>